<reference evidence="2 3" key="1">
    <citation type="submission" date="2024-09" db="EMBL/GenBank/DDBJ databases">
        <authorList>
            <person name="Sun Q."/>
            <person name="Mori K."/>
        </authorList>
    </citation>
    <scope>NUCLEOTIDE SEQUENCE [LARGE SCALE GENOMIC DNA]</scope>
    <source>
        <strain evidence="2 3">CECT 8286</strain>
    </source>
</reference>
<dbReference type="InterPro" id="IPR058148">
    <property type="entry name" value="M949_RS01915-like_dom"/>
</dbReference>
<evidence type="ECO:0000313" key="2">
    <source>
        <dbReference type="EMBL" id="MFB9053067.1"/>
    </source>
</evidence>
<comment type="caution">
    <text evidence="2">The sequence shown here is derived from an EMBL/GenBank/DDBJ whole genome shotgun (WGS) entry which is preliminary data.</text>
</comment>
<dbReference type="NCBIfam" id="NF046077">
    <property type="entry name" value="LPS_M949_RS01915"/>
    <property type="match status" value="1"/>
</dbReference>
<gene>
    <name evidence="2" type="ORF">ACFFVB_08230</name>
</gene>
<dbReference type="Proteomes" id="UP001589605">
    <property type="component" value="Unassembled WGS sequence"/>
</dbReference>
<keyword evidence="3" id="KW-1185">Reference proteome</keyword>
<dbReference type="EMBL" id="JBHMEZ010000009">
    <property type="protein sequence ID" value="MFB9053067.1"/>
    <property type="molecule type" value="Genomic_DNA"/>
</dbReference>
<evidence type="ECO:0000256" key="1">
    <source>
        <dbReference type="SAM" id="SignalP"/>
    </source>
</evidence>
<proteinExistence type="predicted"/>
<dbReference type="RefSeq" id="WP_382382250.1">
    <property type="nucleotide sequence ID" value="NZ_JBHMEZ010000009.1"/>
</dbReference>
<sequence>MKKKLILLLTLLFSLLGFGQDSTISSKQLNEQEIDSVFTDVLKTKLQIKYSIYSIYEYNDKLGKHFIVMTENEFECNEKEQYFNAIEAFCFSYKDGLYKLAWSLKDFILPEGNEVSKEYSISFWTKYFELKDYNDDGIVDPIMVYGTFGMNGTSDGRIKILAYHKGIKKAIRHQNGTLDFERKTKVDNLYYDLPKGIQNRVHQIMESITENNHGIFPNNWQHAMENKKLKFDEN</sequence>
<feature type="signal peptide" evidence="1">
    <location>
        <begin position="1"/>
        <end position="19"/>
    </location>
</feature>
<organism evidence="2 3">
    <name type="scientific">Formosa undariae</name>
    <dbReference type="NCBI Taxonomy" id="1325436"/>
    <lineage>
        <taxon>Bacteria</taxon>
        <taxon>Pseudomonadati</taxon>
        <taxon>Bacteroidota</taxon>
        <taxon>Flavobacteriia</taxon>
        <taxon>Flavobacteriales</taxon>
        <taxon>Flavobacteriaceae</taxon>
        <taxon>Formosa</taxon>
    </lineage>
</organism>
<evidence type="ECO:0000313" key="3">
    <source>
        <dbReference type="Proteomes" id="UP001589605"/>
    </source>
</evidence>
<accession>A0ABV5F0W4</accession>
<name>A0ABV5F0W4_9FLAO</name>
<keyword evidence="1" id="KW-0732">Signal</keyword>
<protein>
    <submittedName>
        <fullName evidence="2">M949_RS01915 family surface polysaccharide biosynthesis protein</fullName>
    </submittedName>
</protein>
<feature type="chain" id="PRO_5045494321" evidence="1">
    <location>
        <begin position="20"/>
        <end position="234"/>
    </location>
</feature>